<dbReference type="InterPro" id="IPR011994">
    <property type="entry name" value="Cytidylate_kinase_dom"/>
</dbReference>
<evidence type="ECO:0000256" key="5">
    <source>
        <dbReference type="ARBA" id="ARBA00022840"/>
    </source>
</evidence>
<keyword evidence="5 8" id="KW-0067">ATP-binding</keyword>
<dbReference type="RefSeq" id="WP_369017462.1">
    <property type="nucleotide sequence ID" value="NZ_CP121689.1"/>
</dbReference>
<feature type="binding site" evidence="8">
    <location>
        <begin position="9"/>
        <end position="17"/>
    </location>
    <ligand>
        <name>ATP</name>
        <dbReference type="ChEBI" id="CHEBI:30616"/>
    </ligand>
</feature>
<keyword evidence="8" id="KW-0963">Cytoplasm</keyword>
<dbReference type="EC" id="2.7.4.25" evidence="8"/>
<comment type="catalytic activity">
    <reaction evidence="7 8">
        <text>CMP + ATP = CDP + ADP</text>
        <dbReference type="Rhea" id="RHEA:11600"/>
        <dbReference type="ChEBI" id="CHEBI:30616"/>
        <dbReference type="ChEBI" id="CHEBI:58069"/>
        <dbReference type="ChEBI" id="CHEBI:60377"/>
        <dbReference type="ChEBI" id="CHEBI:456216"/>
        <dbReference type="EC" id="2.7.4.25"/>
    </reaction>
</comment>
<dbReference type="NCBIfam" id="TIGR00017">
    <property type="entry name" value="cmk"/>
    <property type="match status" value="1"/>
</dbReference>
<evidence type="ECO:0000256" key="8">
    <source>
        <dbReference type="HAMAP-Rule" id="MF_00238"/>
    </source>
</evidence>
<evidence type="ECO:0000256" key="6">
    <source>
        <dbReference type="ARBA" id="ARBA00047615"/>
    </source>
</evidence>
<protein>
    <recommendedName>
        <fullName evidence="8">Cytidylate kinase</fullName>
        <shortName evidence="8">CK</shortName>
        <ecNumber evidence="8">2.7.4.25</ecNumber>
    </recommendedName>
    <alternativeName>
        <fullName evidence="8">Cytidine monophosphate kinase</fullName>
        <shortName evidence="8">CMP kinase</shortName>
    </alternativeName>
</protein>
<keyword evidence="11" id="KW-1185">Reference proteome</keyword>
<comment type="subcellular location">
    <subcellularLocation>
        <location evidence="8">Cytoplasm</location>
    </subcellularLocation>
</comment>
<dbReference type="PANTHER" id="PTHR21299">
    <property type="entry name" value="CYTIDYLATE KINASE/PANTOATE-BETA-ALANINE LIGASE"/>
    <property type="match status" value="1"/>
</dbReference>
<reference evidence="10 11" key="1">
    <citation type="submission" date="2023-03" db="EMBL/GenBank/DDBJ databases">
        <title>Novel Species.</title>
        <authorList>
            <person name="Ma S."/>
        </authorList>
    </citation>
    <scope>NUCLEOTIDE SEQUENCE [LARGE SCALE GENOMIC DNA]</scope>
    <source>
        <strain evidence="10 11">B11</strain>
    </source>
</reference>
<evidence type="ECO:0000256" key="2">
    <source>
        <dbReference type="ARBA" id="ARBA00022679"/>
    </source>
</evidence>
<organism evidence="10 11">
    <name type="scientific">Thermatribacter velox</name>
    <dbReference type="NCBI Taxonomy" id="3039681"/>
    <lineage>
        <taxon>Bacteria</taxon>
        <taxon>Pseudomonadati</taxon>
        <taxon>Atribacterota</taxon>
        <taxon>Atribacteria</taxon>
        <taxon>Atribacterales</taxon>
        <taxon>Thermatribacteraceae</taxon>
        <taxon>Thermatribacter</taxon>
    </lineage>
</organism>
<accession>A0ABZ2Y8I6</accession>
<dbReference type="PANTHER" id="PTHR21299:SF2">
    <property type="entry name" value="CYTIDYLATE KINASE"/>
    <property type="match status" value="1"/>
</dbReference>
<dbReference type="Proteomes" id="UP001461341">
    <property type="component" value="Chromosome"/>
</dbReference>
<dbReference type="SUPFAM" id="SSF52540">
    <property type="entry name" value="P-loop containing nucleoside triphosphate hydrolases"/>
    <property type="match status" value="1"/>
</dbReference>
<sequence>MKKTIAIDGPAGAGKSTVASELAARLGYLYVDTGAMYRAVTLFLILRGVDIQNQKLVQKLLDEVEIELTEEGRVFLNGKEVTREIRTPLVDQMVSPVAALKEVRRFLRTKQRNLALSRPSVTEGRDIGTVILPDADLKIFLTASPEIRARRRWLQLKERGQKIDYKLVLRNILERDYIDSNRSEAPLKMPEGALLIDSSFLSKEQVVDLIYNLVRQ</sequence>
<dbReference type="InterPro" id="IPR003136">
    <property type="entry name" value="Cytidylate_kin"/>
</dbReference>
<evidence type="ECO:0000256" key="7">
    <source>
        <dbReference type="ARBA" id="ARBA00048478"/>
    </source>
</evidence>
<proteinExistence type="inferred from homology"/>
<dbReference type="InterPro" id="IPR027417">
    <property type="entry name" value="P-loop_NTPase"/>
</dbReference>
<keyword evidence="2 8" id="KW-0808">Transferase</keyword>
<evidence type="ECO:0000313" key="10">
    <source>
        <dbReference type="EMBL" id="WZL75316.1"/>
    </source>
</evidence>
<evidence type="ECO:0000256" key="3">
    <source>
        <dbReference type="ARBA" id="ARBA00022741"/>
    </source>
</evidence>
<dbReference type="GO" id="GO:0016301">
    <property type="term" value="F:kinase activity"/>
    <property type="evidence" value="ECO:0007669"/>
    <property type="project" value="UniProtKB-KW"/>
</dbReference>
<dbReference type="HAMAP" id="MF_00238">
    <property type="entry name" value="Cytidyl_kinase_type1"/>
    <property type="match status" value="1"/>
</dbReference>
<dbReference type="Gene3D" id="3.40.50.300">
    <property type="entry name" value="P-loop containing nucleotide triphosphate hydrolases"/>
    <property type="match status" value="1"/>
</dbReference>
<comment type="similarity">
    <text evidence="1 8">Belongs to the cytidylate kinase family. Type 1 subfamily.</text>
</comment>
<keyword evidence="3 8" id="KW-0547">Nucleotide-binding</keyword>
<dbReference type="CDD" id="cd02020">
    <property type="entry name" value="CMPK"/>
    <property type="match status" value="1"/>
</dbReference>
<name>A0ABZ2Y8I6_9BACT</name>
<comment type="catalytic activity">
    <reaction evidence="6 8">
        <text>dCMP + ATP = dCDP + ADP</text>
        <dbReference type="Rhea" id="RHEA:25094"/>
        <dbReference type="ChEBI" id="CHEBI:30616"/>
        <dbReference type="ChEBI" id="CHEBI:57566"/>
        <dbReference type="ChEBI" id="CHEBI:58593"/>
        <dbReference type="ChEBI" id="CHEBI:456216"/>
        <dbReference type="EC" id="2.7.4.25"/>
    </reaction>
</comment>
<evidence type="ECO:0000313" key="11">
    <source>
        <dbReference type="Proteomes" id="UP001461341"/>
    </source>
</evidence>
<evidence type="ECO:0000259" key="9">
    <source>
        <dbReference type="Pfam" id="PF02224"/>
    </source>
</evidence>
<evidence type="ECO:0000256" key="1">
    <source>
        <dbReference type="ARBA" id="ARBA00009427"/>
    </source>
</evidence>
<gene>
    <name evidence="8 10" type="primary">cmk</name>
    <name evidence="10" type="ORF">QBE54_06865</name>
</gene>
<dbReference type="EMBL" id="CP121689">
    <property type="protein sequence ID" value="WZL75316.1"/>
    <property type="molecule type" value="Genomic_DNA"/>
</dbReference>
<feature type="domain" description="Cytidylate kinase" evidence="9">
    <location>
        <begin position="5"/>
        <end position="215"/>
    </location>
</feature>
<dbReference type="Pfam" id="PF02224">
    <property type="entry name" value="Cytidylate_kin"/>
    <property type="match status" value="1"/>
</dbReference>
<evidence type="ECO:0000256" key="4">
    <source>
        <dbReference type="ARBA" id="ARBA00022777"/>
    </source>
</evidence>
<keyword evidence="4 8" id="KW-0418">Kinase</keyword>